<reference evidence="1 2" key="1">
    <citation type="submission" date="2016-01" db="EMBL/GenBank/DDBJ databases">
        <authorList>
            <person name="McClelland M."/>
            <person name="Jain A."/>
            <person name="Saraogi P."/>
            <person name="Mendelson R."/>
            <person name="Westerman R."/>
            <person name="SanMiguel P."/>
            <person name="Csonka L."/>
        </authorList>
    </citation>
    <scope>NUCLEOTIDE SEQUENCE [LARGE SCALE GENOMIC DNA]</scope>
    <source>
        <strain evidence="1 2">R-53146</strain>
    </source>
</reference>
<evidence type="ECO:0000313" key="1">
    <source>
        <dbReference type="EMBL" id="CVK16187.1"/>
    </source>
</evidence>
<evidence type="ECO:0008006" key="3">
    <source>
        <dbReference type="Google" id="ProtNLM"/>
    </source>
</evidence>
<dbReference type="PROSITE" id="PS51257">
    <property type="entry name" value="PROKAR_LIPOPROTEIN"/>
    <property type="match status" value="1"/>
</dbReference>
<evidence type="ECO:0000313" key="2">
    <source>
        <dbReference type="Proteomes" id="UP000182761"/>
    </source>
</evidence>
<dbReference type="AlphaFoldDB" id="A0A0X3APY0"/>
<proteinExistence type="predicted"/>
<dbReference type="STRING" id="1586267.GCA_001418685_01032"/>
<dbReference type="EMBL" id="FCOR01000005">
    <property type="protein sequence ID" value="CVK16187.1"/>
    <property type="molecule type" value="Genomic_DNA"/>
</dbReference>
<keyword evidence="2" id="KW-1185">Reference proteome</keyword>
<accession>A0A0X3APY0</accession>
<name>A0A0X3APY0_9FLAO</name>
<protein>
    <recommendedName>
        <fullName evidence="3">Lipoprotein</fullName>
    </recommendedName>
</protein>
<dbReference type="Proteomes" id="UP000182761">
    <property type="component" value="Unassembled WGS sequence"/>
</dbReference>
<sequence length="217" mass="25923">MKITCYYILIYILLISCMKKERNINKDQDGIQMFASFNKKDTMLKIRYINKTDTNYYFIGSRFSFIDKRSTCDFLYPVLSRKIKKLKNNWTNSGFYKIEGPYDSISMIELNKKIDSIDSYRCNYVPINKYGIGTDSTLVCVFEGICLKRKSEISLYYKIDYKGDSLNNQLEYAVRSQMFLLPKEKERLKLFERINLKGYLPYKRDIYIEDTLVVRYK</sequence>
<organism evidence="1 2">
    <name type="scientific">Apibacter mensalis</name>
    <dbReference type="NCBI Taxonomy" id="1586267"/>
    <lineage>
        <taxon>Bacteria</taxon>
        <taxon>Pseudomonadati</taxon>
        <taxon>Bacteroidota</taxon>
        <taxon>Flavobacteriia</taxon>
        <taxon>Flavobacteriales</taxon>
        <taxon>Weeksellaceae</taxon>
        <taxon>Apibacter</taxon>
    </lineage>
</organism>
<gene>
    <name evidence="1" type="ORF">Ga0061079_105146</name>
</gene>